<comment type="caution">
    <text evidence="1">The sequence shown here is derived from an EMBL/GenBank/DDBJ whole genome shotgun (WGS) entry which is preliminary data.</text>
</comment>
<protein>
    <submittedName>
        <fullName evidence="1">Uncharacterized protein</fullName>
    </submittedName>
</protein>
<sequence length="93" mass="10828">MPFWIPDQENLHPVSGRSLIVRVKKYLVKIATKKGRKMRERFKMGRDKVPSILPLVQMRMTINTCKLPRGIELSGDFEKKKVLGEEDSFKVDI</sequence>
<dbReference type="AlphaFoldDB" id="A0AAV3RVF5"/>
<evidence type="ECO:0000313" key="1">
    <source>
        <dbReference type="EMBL" id="GAA0184460.1"/>
    </source>
</evidence>
<accession>A0AAV3RVF5</accession>
<dbReference type="EMBL" id="BAABME010011913">
    <property type="protein sequence ID" value="GAA0184460.1"/>
    <property type="molecule type" value="Genomic_DNA"/>
</dbReference>
<reference evidence="1 2" key="1">
    <citation type="submission" date="2024-01" db="EMBL/GenBank/DDBJ databases">
        <title>The complete chloroplast genome sequence of Lithospermum erythrorhizon: insights into the phylogenetic relationship among Boraginaceae species and the maternal lineages of purple gromwells.</title>
        <authorList>
            <person name="Okada T."/>
            <person name="Watanabe K."/>
        </authorList>
    </citation>
    <scope>NUCLEOTIDE SEQUENCE [LARGE SCALE GENOMIC DNA]</scope>
</reference>
<gene>
    <name evidence="1" type="ORF">LIER_31748</name>
</gene>
<proteinExistence type="predicted"/>
<organism evidence="1 2">
    <name type="scientific">Lithospermum erythrorhizon</name>
    <name type="common">Purple gromwell</name>
    <name type="synonym">Lithospermum officinale var. erythrorhizon</name>
    <dbReference type="NCBI Taxonomy" id="34254"/>
    <lineage>
        <taxon>Eukaryota</taxon>
        <taxon>Viridiplantae</taxon>
        <taxon>Streptophyta</taxon>
        <taxon>Embryophyta</taxon>
        <taxon>Tracheophyta</taxon>
        <taxon>Spermatophyta</taxon>
        <taxon>Magnoliopsida</taxon>
        <taxon>eudicotyledons</taxon>
        <taxon>Gunneridae</taxon>
        <taxon>Pentapetalae</taxon>
        <taxon>asterids</taxon>
        <taxon>lamiids</taxon>
        <taxon>Boraginales</taxon>
        <taxon>Boraginaceae</taxon>
        <taxon>Boraginoideae</taxon>
        <taxon>Lithospermeae</taxon>
        <taxon>Lithospermum</taxon>
    </lineage>
</organism>
<name>A0AAV3RVF5_LITER</name>
<evidence type="ECO:0000313" key="2">
    <source>
        <dbReference type="Proteomes" id="UP001454036"/>
    </source>
</evidence>
<keyword evidence="2" id="KW-1185">Reference proteome</keyword>
<dbReference type="Proteomes" id="UP001454036">
    <property type="component" value="Unassembled WGS sequence"/>
</dbReference>